<accession>A0A238U5X1</accession>
<protein>
    <submittedName>
        <fullName evidence="1">Uncharacterized protein</fullName>
    </submittedName>
</protein>
<dbReference type="KEGG" id="tje:TJEJU_0766"/>
<dbReference type="Proteomes" id="UP000215214">
    <property type="component" value="Chromosome TJEJU"/>
</dbReference>
<sequence length="78" mass="8694">MKNNFLNKVKGAILLSKEEAKTISGGYSGTYDYSCFFVCCPSSVPRTHGVINANGCTRDRRYKYYAPQFASNYCVACN</sequence>
<evidence type="ECO:0000313" key="1">
    <source>
        <dbReference type="EMBL" id="SNR14537.1"/>
    </source>
</evidence>
<dbReference type="OrthoDB" id="1189505at2"/>
<dbReference type="RefSeq" id="WP_095069577.1">
    <property type="nucleotide sequence ID" value="NZ_LT899436.1"/>
</dbReference>
<evidence type="ECO:0000313" key="2">
    <source>
        <dbReference type="Proteomes" id="UP000215214"/>
    </source>
</evidence>
<organism evidence="1 2">
    <name type="scientific">Tenacibaculum jejuense</name>
    <dbReference type="NCBI Taxonomy" id="584609"/>
    <lineage>
        <taxon>Bacteria</taxon>
        <taxon>Pseudomonadati</taxon>
        <taxon>Bacteroidota</taxon>
        <taxon>Flavobacteriia</taxon>
        <taxon>Flavobacteriales</taxon>
        <taxon>Flavobacteriaceae</taxon>
        <taxon>Tenacibaculum</taxon>
    </lineage>
</organism>
<reference evidence="1 2" key="1">
    <citation type="submission" date="2017-07" db="EMBL/GenBank/DDBJ databases">
        <authorList>
            <person name="Sun Z.S."/>
            <person name="Albrecht U."/>
            <person name="Echele G."/>
            <person name="Lee C.C."/>
        </authorList>
    </citation>
    <scope>NUCLEOTIDE SEQUENCE [LARGE SCALE GENOMIC DNA]</scope>
    <source>
        <strain evidence="2">type strain: KCTC 22618</strain>
    </source>
</reference>
<name>A0A238U5X1_9FLAO</name>
<gene>
    <name evidence="1" type="ORF">TJEJU_0766</name>
</gene>
<dbReference type="AlphaFoldDB" id="A0A238U5X1"/>
<keyword evidence="2" id="KW-1185">Reference proteome</keyword>
<dbReference type="EMBL" id="LT899436">
    <property type="protein sequence ID" value="SNR14537.1"/>
    <property type="molecule type" value="Genomic_DNA"/>
</dbReference>
<proteinExistence type="predicted"/>